<dbReference type="OrthoDB" id="2357268at2759"/>
<organism evidence="2 3">
    <name type="scientific">Rhizophagus irregularis</name>
    <dbReference type="NCBI Taxonomy" id="588596"/>
    <lineage>
        <taxon>Eukaryota</taxon>
        <taxon>Fungi</taxon>
        <taxon>Fungi incertae sedis</taxon>
        <taxon>Mucoromycota</taxon>
        <taxon>Glomeromycotina</taxon>
        <taxon>Glomeromycetes</taxon>
        <taxon>Glomerales</taxon>
        <taxon>Glomeraceae</taxon>
        <taxon>Rhizophagus</taxon>
    </lineage>
</organism>
<accession>A0A916EI74</accession>
<dbReference type="Proteomes" id="UP000684084">
    <property type="component" value="Unassembled WGS sequence"/>
</dbReference>
<comment type="caution">
    <text evidence="2">The sequence shown here is derived from an EMBL/GenBank/DDBJ whole genome shotgun (WGS) entry which is preliminary data.</text>
</comment>
<evidence type="ECO:0000256" key="1">
    <source>
        <dbReference type="SAM" id="MobiDB-lite"/>
    </source>
</evidence>
<feature type="region of interest" description="Disordered" evidence="1">
    <location>
        <begin position="236"/>
        <end position="259"/>
    </location>
</feature>
<name>A0A916EI74_9GLOM</name>
<gene>
    <name evidence="2" type="ORF">CHRIB12_LOCUS22750</name>
</gene>
<dbReference type="AlphaFoldDB" id="A0A916EI74"/>
<reference evidence="2" key="1">
    <citation type="submission" date="2020-05" db="EMBL/GenBank/DDBJ databases">
        <authorList>
            <person name="Rincon C."/>
            <person name="Sanders R I."/>
            <person name="Robbins C."/>
            <person name="Chaturvedi A."/>
        </authorList>
    </citation>
    <scope>NUCLEOTIDE SEQUENCE</scope>
    <source>
        <strain evidence="2">CHB12</strain>
    </source>
</reference>
<proteinExistence type="predicted"/>
<evidence type="ECO:0000313" key="3">
    <source>
        <dbReference type="Proteomes" id="UP000684084"/>
    </source>
</evidence>
<dbReference type="VEuPathDB" id="FungiDB:RhiirFUN_018185"/>
<sequence length="344" mass="38887">MRIGRWTLEVLVNEIPLREYVISDSVLGASASNVLKSYVFEGNRKKFCDSATFIAVPGPGTYYSIVVSPSTSKIAPKIYVDGRNDDSYVKSSDSSFSIVKGFHNRNRTIRYDFIFDKTEWIETDIPQRTKYGGLGIISVYFYKVKERYESSRNYSSYLSYDLNKDFKGVKIPETKKYFDVALTTKFSEGIECYGDRSSYKIVRDDEPLAVLHINYRLADWLIPIVANIYTQNSCASSSTSTSSTSSPSTSTTSTSSALASTSSSAATNVDIKNVKKRKRRYQEMIVSSAATNVDIKNEVNNFESDTENKPLITQSIKKRKRRYQEIIVILDSDEECTHEAVELD</sequence>
<protein>
    <submittedName>
        <fullName evidence="2">Uncharacterized protein</fullName>
    </submittedName>
</protein>
<evidence type="ECO:0000313" key="2">
    <source>
        <dbReference type="EMBL" id="CAB5393205.1"/>
    </source>
</evidence>
<dbReference type="EMBL" id="CAGKOT010000081">
    <property type="protein sequence ID" value="CAB5393205.1"/>
    <property type="molecule type" value="Genomic_DNA"/>
</dbReference>